<dbReference type="RefSeq" id="WP_092749569.1">
    <property type="nucleotide sequence ID" value="NZ_FMYL01000011.1"/>
</dbReference>
<accession>A0A1G6JG77</accession>
<feature type="transmembrane region" description="Helical" evidence="8">
    <location>
        <begin position="135"/>
        <end position="153"/>
    </location>
</feature>
<feature type="transmembrane region" description="Helical" evidence="8">
    <location>
        <begin position="345"/>
        <end position="366"/>
    </location>
</feature>
<dbReference type="AlphaFoldDB" id="A0A1G6JG77"/>
<dbReference type="InterPro" id="IPR020846">
    <property type="entry name" value="MFS_dom"/>
</dbReference>
<dbReference type="SUPFAM" id="SSF103473">
    <property type="entry name" value="MFS general substrate transporter"/>
    <property type="match status" value="1"/>
</dbReference>
<feature type="transmembrane region" description="Helical" evidence="8">
    <location>
        <begin position="218"/>
        <end position="244"/>
    </location>
</feature>
<keyword evidence="11" id="KW-1185">Reference proteome</keyword>
<evidence type="ECO:0000256" key="1">
    <source>
        <dbReference type="ARBA" id="ARBA00004651"/>
    </source>
</evidence>
<evidence type="ECO:0000256" key="4">
    <source>
        <dbReference type="ARBA" id="ARBA00022475"/>
    </source>
</evidence>
<evidence type="ECO:0000256" key="3">
    <source>
        <dbReference type="ARBA" id="ARBA00022448"/>
    </source>
</evidence>
<protein>
    <recommendedName>
        <fullName evidence="8">Bcr/CflA family efflux transporter</fullName>
    </recommendedName>
</protein>
<name>A0A1G6JG77_9GAMM</name>
<feature type="transmembrane region" description="Helical" evidence="8">
    <location>
        <begin position="281"/>
        <end position="301"/>
    </location>
</feature>
<sequence>MNQAHEKTPSKLTLLAILSALMAFTSLSIDIYLPAMPAMQSDLQGHVELTITSFLIGFSIAQLIWGPISDRIGRKKPLFIGMVLFVIGSVGCALSQTIDQIIFWRVFQALGACTAPMLARAMVRDLYQRIEAAQMLSTLMLIMAVAPILGPLIGGQILKLSSWHVIFWLLAVIGMIMFVCIFRLPETHNPKIQQQDQPIKHAFLNYGALLKNWQFMRYVLALTAFYVAAYTFIVGSPLVYISYYHIDSQHYGWLFGLNIMGVMMISLINKKLVRRIALYKLLKWATTVSMCAMLTLVYLFYTQHLNLVHLVIFLLIFFSMNGIVAATSVAAALDIVPQMAGSASALIGSMQYGSGIISSLLLTFGKTNSPEAMIMIMAIFAALSAIVSWVPHREPK</sequence>
<evidence type="ECO:0000256" key="8">
    <source>
        <dbReference type="RuleBase" id="RU365088"/>
    </source>
</evidence>
<dbReference type="PROSITE" id="PS50850">
    <property type="entry name" value="MFS"/>
    <property type="match status" value="1"/>
</dbReference>
<gene>
    <name evidence="10" type="ORF">SAMN05421733_11131</name>
</gene>
<evidence type="ECO:0000256" key="2">
    <source>
        <dbReference type="ARBA" id="ARBA00006236"/>
    </source>
</evidence>
<keyword evidence="6 8" id="KW-1133">Transmembrane helix</keyword>
<evidence type="ECO:0000256" key="5">
    <source>
        <dbReference type="ARBA" id="ARBA00022692"/>
    </source>
</evidence>
<dbReference type="InterPro" id="IPR036259">
    <property type="entry name" value="MFS_trans_sf"/>
</dbReference>
<feature type="transmembrane region" description="Helical" evidence="8">
    <location>
        <begin position="77"/>
        <end position="96"/>
    </location>
</feature>
<dbReference type="InterPro" id="IPR011701">
    <property type="entry name" value="MFS"/>
</dbReference>
<dbReference type="InterPro" id="IPR004812">
    <property type="entry name" value="Efflux_drug-R_Bcr/CmlA"/>
</dbReference>
<dbReference type="NCBIfam" id="TIGR00710">
    <property type="entry name" value="efflux_Bcr_CflA"/>
    <property type="match status" value="1"/>
</dbReference>
<keyword evidence="3 8" id="KW-0813">Transport</keyword>
<dbReference type="PANTHER" id="PTHR23502">
    <property type="entry name" value="MAJOR FACILITATOR SUPERFAMILY"/>
    <property type="match status" value="1"/>
</dbReference>
<feature type="domain" description="Major facilitator superfamily (MFS) profile" evidence="9">
    <location>
        <begin position="11"/>
        <end position="396"/>
    </location>
</feature>
<dbReference type="CDD" id="cd17320">
    <property type="entry name" value="MFS_MdfA_MDR_like"/>
    <property type="match status" value="1"/>
</dbReference>
<dbReference type="Proteomes" id="UP000242501">
    <property type="component" value="Unassembled WGS sequence"/>
</dbReference>
<dbReference type="PANTHER" id="PTHR23502:SF132">
    <property type="entry name" value="POLYAMINE TRANSPORTER 2-RELATED"/>
    <property type="match status" value="1"/>
</dbReference>
<feature type="transmembrane region" description="Helical" evidence="8">
    <location>
        <begin position="45"/>
        <end position="65"/>
    </location>
</feature>
<keyword evidence="5 8" id="KW-0812">Transmembrane</keyword>
<keyword evidence="7 8" id="KW-0472">Membrane</keyword>
<keyword evidence="8" id="KW-0997">Cell inner membrane</keyword>
<comment type="subcellular location">
    <subcellularLocation>
        <location evidence="8">Cell inner membrane</location>
        <topology evidence="8">Multi-pass membrane protein</topology>
    </subcellularLocation>
    <subcellularLocation>
        <location evidence="1">Cell membrane</location>
        <topology evidence="1">Multi-pass membrane protein</topology>
    </subcellularLocation>
</comment>
<dbReference type="OrthoDB" id="9814303at2"/>
<dbReference type="FunFam" id="1.20.1720.10:FF:000005">
    <property type="entry name" value="Bcr/CflA family efflux transporter"/>
    <property type="match status" value="1"/>
</dbReference>
<dbReference type="Pfam" id="PF07690">
    <property type="entry name" value="MFS_1"/>
    <property type="match status" value="1"/>
</dbReference>
<organism evidence="10 11">
    <name type="scientific">Acinetobacter boissieri</name>
    <dbReference type="NCBI Taxonomy" id="1219383"/>
    <lineage>
        <taxon>Bacteria</taxon>
        <taxon>Pseudomonadati</taxon>
        <taxon>Pseudomonadota</taxon>
        <taxon>Gammaproteobacteria</taxon>
        <taxon>Moraxellales</taxon>
        <taxon>Moraxellaceae</taxon>
        <taxon>Acinetobacter</taxon>
    </lineage>
</organism>
<evidence type="ECO:0000313" key="11">
    <source>
        <dbReference type="Proteomes" id="UP000242501"/>
    </source>
</evidence>
<evidence type="ECO:0000256" key="7">
    <source>
        <dbReference type="ARBA" id="ARBA00023136"/>
    </source>
</evidence>
<evidence type="ECO:0000256" key="6">
    <source>
        <dbReference type="ARBA" id="ARBA00022989"/>
    </source>
</evidence>
<feature type="transmembrane region" description="Helical" evidence="8">
    <location>
        <begin position="165"/>
        <end position="184"/>
    </location>
</feature>
<feature type="transmembrane region" description="Helical" evidence="8">
    <location>
        <begin position="12"/>
        <end position="33"/>
    </location>
</feature>
<feature type="transmembrane region" description="Helical" evidence="8">
    <location>
        <begin position="102"/>
        <end position="123"/>
    </location>
</feature>
<dbReference type="GO" id="GO:0042910">
    <property type="term" value="F:xenobiotic transmembrane transporter activity"/>
    <property type="evidence" value="ECO:0007669"/>
    <property type="project" value="InterPro"/>
</dbReference>
<comment type="similarity">
    <text evidence="2 8">Belongs to the major facilitator superfamily. Bcr/CmlA family.</text>
</comment>
<reference evidence="11" key="1">
    <citation type="submission" date="2016-09" db="EMBL/GenBank/DDBJ databases">
        <authorList>
            <person name="Varghese N."/>
            <person name="Submissions S."/>
        </authorList>
    </citation>
    <scope>NUCLEOTIDE SEQUENCE [LARGE SCALE GENOMIC DNA]</scope>
    <source>
        <strain evidence="11">ANC 4422</strain>
    </source>
</reference>
<evidence type="ECO:0000259" key="9">
    <source>
        <dbReference type="PROSITE" id="PS50850"/>
    </source>
</evidence>
<dbReference type="GO" id="GO:0005886">
    <property type="term" value="C:plasma membrane"/>
    <property type="evidence" value="ECO:0007669"/>
    <property type="project" value="UniProtKB-SubCell"/>
</dbReference>
<dbReference type="GO" id="GO:1990961">
    <property type="term" value="P:xenobiotic detoxification by transmembrane export across the plasma membrane"/>
    <property type="evidence" value="ECO:0007669"/>
    <property type="project" value="InterPro"/>
</dbReference>
<evidence type="ECO:0000313" key="10">
    <source>
        <dbReference type="EMBL" id="SDC17822.1"/>
    </source>
</evidence>
<feature type="transmembrane region" description="Helical" evidence="8">
    <location>
        <begin position="307"/>
        <end position="333"/>
    </location>
</feature>
<keyword evidence="4" id="KW-1003">Cell membrane</keyword>
<dbReference type="GO" id="GO:0015385">
    <property type="term" value="F:sodium:proton antiporter activity"/>
    <property type="evidence" value="ECO:0007669"/>
    <property type="project" value="TreeGrafter"/>
</dbReference>
<feature type="transmembrane region" description="Helical" evidence="8">
    <location>
        <begin position="372"/>
        <end position="390"/>
    </location>
</feature>
<feature type="transmembrane region" description="Helical" evidence="8">
    <location>
        <begin position="250"/>
        <end position="269"/>
    </location>
</feature>
<dbReference type="Gene3D" id="1.20.1720.10">
    <property type="entry name" value="Multidrug resistance protein D"/>
    <property type="match status" value="1"/>
</dbReference>
<dbReference type="EMBL" id="FMYL01000011">
    <property type="protein sequence ID" value="SDC17822.1"/>
    <property type="molecule type" value="Genomic_DNA"/>
</dbReference>
<proteinExistence type="inferred from homology"/>